<organism evidence="2 3">
    <name type="scientific">Peribacillus glennii</name>
    <dbReference type="NCBI Taxonomy" id="2303991"/>
    <lineage>
        <taxon>Bacteria</taxon>
        <taxon>Bacillati</taxon>
        <taxon>Bacillota</taxon>
        <taxon>Bacilli</taxon>
        <taxon>Bacillales</taxon>
        <taxon>Bacillaceae</taxon>
        <taxon>Peribacillus</taxon>
    </lineage>
</organism>
<dbReference type="EMBL" id="QVTD01000001">
    <property type="protein sequence ID" value="RFU66720.1"/>
    <property type="molecule type" value="Genomic_DNA"/>
</dbReference>
<keyword evidence="1" id="KW-1133">Transmembrane helix</keyword>
<name>A0A372LJR9_9BACI</name>
<comment type="caution">
    <text evidence="2">The sequence shown here is derived from an EMBL/GenBank/DDBJ whole genome shotgun (WGS) entry which is preliminary data.</text>
</comment>
<feature type="transmembrane region" description="Helical" evidence="1">
    <location>
        <begin position="68"/>
        <end position="97"/>
    </location>
</feature>
<gene>
    <name evidence="2" type="ORF">D0466_01005</name>
</gene>
<keyword evidence="1" id="KW-0812">Transmembrane</keyword>
<reference evidence="2 3" key="1">
    <citation type="submission" date="2018-08" db="EMBL/GenBank/DDBJ databases">
        <title>Bacillus chawlae sp. nov., Bacillus glennii sp. nov., and Bacillus saganii sp. nov. Isolated from the Vehicle Assembly Building at Kennedy Space Center where the Viking Spacecraft were Assembled.</title>
        <authorList>
            <person name="Seuylemezian A."/>
            <person name="Vaishampayan P."/>
        </authorList>
    </citation>
    <scope>NUCLEOTIDE SEQUENCE [LARGE SCALE GENOMIC DNA]</scope>
    <source>
        <strain evidence="2 3">V44-8</strain>
    </source>
</reference>
<dbReference type="RefSeq" id="WP_117320691.1">
    <property type="nucleotide sequence ID" value="NZ_QVTD01000001.1"/>
</dbReference>
<keyword evidence="1" id="KW-0472">Membrane</keyword>
<accession>A0A372LJR9</accession>
<evidence type="ECO:0000313" key="3">
    <source>
        <dbReference type="Proteomes" id="UP000262939"/>
    </source>
</evidence>
<dbReference type="Proteomes" id="UP000262939">
    <property type="component" value="Unassembled WGS sequence"/>
</dbReference>
<dbReference type="OrthoDB" id="2942886at2"/>
<proteinExistence type="predicted"/>
<sequence>MSGDGLIWLILLSVLLISNVAAIQLYKKNKLPLWLGGVGISILGPVIGFLSGSIFVKMAHNAGETGEGAALGAAFIGLVILGNGIIVFLIGIILAIVKFTRSS</sequence>
<protein>
    <submittedName>
        <fullName evidence="2">ABC transporter permease</fullName>
    </submittedName>
</protein>
<feature type="transmembrane region" description="Helical" evidence="1">
    <location>
        <begin position="6"/>
        <end position="26"/>
    </location>
</feature>
<evidence type="ECO:0000256" key="1">
    <source>
        <dbReference type="SAM" id="Phobius"/>
    </source>
</evidence>
<evidence type="ECO:0000313" key="2">
    <source>
        <dbReference type="EMBL" id="RFU66720.1"/>
    </source>
</evidence>
<dbReference type="AlphaFoldDB" id="A0A372LJR9"/>
<keyword evidence="3" id="KW-1185">Reference proteome</keyword>
<feature type="transmembrane region" description="Helical" evidence="1">
    <location>
        <begin position="33"/>
        <end position="56"/>
    </location>
</feature>